<keyword evidence="4 11" id="KW-0808">Transferase</keyword>
<protein>
    <submittedName>
        <fullName evidence="13">CDP-alcohol phosphatidyltransferase family protein</fullName>
    </submittedName>
</protein>
<dbReference type="Gene3D" id="1.20.120.1760">
    <property type="match status" value="1"/>
</dbReference>
<evidence type="ECO:0000313" key="14">
    <source>
        <dbReference type="Proteomes" id="UP001058860"/>
    </source>
</evidence>
<sequence length="220" mass="23883">MGHAPVDDPVASPDGRRLTFRRLVGLDRSGPPPPQTLPGEPLRVWTIPNAIGFIRLALIPVFLVLAYSSESGTDALPAIIYAVIAWSDYADGIAARVTGQYSRFGALLDPIVDRLLVISGVVVCWSFELLPRWLLAIMIAREIFMLVAGQLALRRGITLQINWAGRWGVWPTMSAIFFGLCGLKTLGTILLVAGVTLSIIATVQYGQRIMSQLGESEPST</sequence>
<gene>
    <name evidence="13" type="ORF">LRS13_16850</name>
</gene>
<reference evidence="14" key="1">
    <citation type="submission" date="2021-11" db="EMBL/GenBank/DDBJ databases">
        <title>Cultivation dependent microbiological survey of springs from the worlds oldest radium mine currently devoted to the extraction of radon-saturated water.</title>
        <authorList>
            <person name="Kapinusova G."/>
            <person name="Smrhova T."/>
            <person name="Strejcek M."/>
            <person name="Suman J."/>
            <person name="Jani K."/>
            <person name="Pajer P."/>
            <person name="Uhlik O."/>
        </authorList>
    </citation>
    <scope>NUCLEOTIDE SEQUENCE [LARGE SCALE GENOMIC DNA]</scope>
    <source>
        <strain evidence="14">J379</strain>
    </source>
</reference>
<dbReference type="PROSITE" id="PS00379">
    <property type="entry name" value="CDP_ALCOHOL_P_TRANSF"/>
    <property type="match status" value="1"/>
</dbReference>
<dbReference type="InterPro" id="IPR048254">
    <property type="entry name" value="CDP_ALCOHOL_P_TRANSF_CS"/>
</dbReference>
<dbReference type="PANTHER" id="PTHR14269:SF62">
    <property type="entry name" value="CDP-DIACYLGLYCEROL--GLYCEROL-3-PHOSPHATE 3-PHOSPHATIDYLTRANSFERASE 1, CHLOROPLASTIC"/>
    <property type="match status" value="1"/>
</dbReference>
<evidence type="ECO:0000256" key="6">
    <source>
        <dbReference type="ARBA" id="ARBA00022989"/>
    </source>
</evidence>
<proteinExistence type="inferred from homology"/>
<evidence type="ECO:0000256" key="5">
    <source>
        <dbReference type="ARBA" id="ARBA00022692"/>
    </source>
</evidence>
<keyword evidence="14" id="KW-1185">Reference proteome</keyword>
<dbReference type="Pfam" id="PF01066">
    <property type="entry name" value="CDP-OH_P_transf"/>
    <property type="match status" value="1"/>
</dbReference>
<dbReference type="EMBL" id="CP088295">
    <property type="protein sequence ID" value="UUY02361.1"/>
    <property type="molecule type" value="Genomic_DNA"/>
</dbReference>
<organism evidence="13 14">
    <name type="scientific">Svornostia abyssi</name>
    <dbReference type="NCBI Taxonomy" id="2898438"/>
    <lineage>
        <taxon>Bacteria</taxon>
        <taxon>Bacillati</taxon>
        <taxon>Actinomycetota</taxon>
        <taxon>Thermoleophilia</taxon>
        <taxon>Solirubrobacterales</taxon>
        <taxon>Baekduiaceae</taxon>
        <taxon>Svornostia</taxon>
    </lineage>
</organism>
<dbReference type="RefSeq" id="WP_353862890.1">
    <property type="nucleotide sequence ID" value="NZ_CP088295.1"/>
</dbReference>
<dbReference type="InterPro" id="IPR000462">
    <property type="entry name" value="CDP-OH_P_trans"/>
</dbReference>
<evidence type="ECO:0000256" key="9">
    <source>
        <dbReference type="ARBA" id="ARBA00023209"/>
    </source>
</evidence>
<keyword evidence="5 12" id="KW-0812">Transmembrane</keyword>
<dbReference type="PANTHER" id="PTHR14269">
    <property type="entry name" value="CDP-DIACYLGLYCEROL--GLYCEROL-3-PHOSPHATE 3-PHOSPHATIDYLTRANSFERASE-RELATED"/>
    <property type="match status" value="1"/>
</dbReference>
<name>A0ABY5PCP9_9ACTN</name>
<evidence type="ECO:0000256" key="11">
    <source>
        <dbReference type="RuleBase" id="RU003750"/>
    </source>
</evidence>
<dbReference type="InterPro" id="IPR050324">
    <property type="entry name" value="CDP-alcohol_PTase-I"/>
</dbReference>
<keyword evidence="8 12" id="KW-0472">Membrane</keyword>
<keyword evidence="6 12" id="KW-1133">Transmembrane helix</keyword>
<evidence type="ECO:0000256" key="10">
    <source>
        <dbReference type="ARBA" id="ARBA00023264"/>
    </source>
</evidence>
<keyword evidence="10" id="KW-1208">Phospholipid metabolism</keyword>
<evidence type="ECO:0000256" key="7">
    <source>
        <dbReference type="ARBA" id="ARBA00023098"/>
    </source>
</evidence>
<feature type="transmembrane region" description="Helical" evidence="12">
    <location>
        <begin position="111"/>
        <end position="127"/>
    </location>
</feature>
<comment type="similarity">
    <text evidence="2 11">Belongs to the CDP-alcohol phosphatidyltransferase class-I family.</text>
</comment>
<keyword evidence="3" id="KW-0444">Lipid biosynthesis</keyword>
<evidence type="ECO:0000256" key="4">
    <source>
        <dbReference type="ARBA" id="ARBA00022679"/>
    </source>
</evidence>
<dbReference type="InterPro" id="IPR043130">
    <property type="entry name" value="CDP-OH_PTrfase_TM_dom"/>
</dbReference>
<feature type="transmembrane region" description="Helical" evidence="12">
    <location>
        <begin position="173"/>
        <end position="203"/>
    </location>
</feature>
<evidence type="ECO:0000313" key="13">
    <source>
        <dbReference type="EMBL" id="UUY02361.1"/>
    </source>
</evidence>
<evidence type="ECO:0000256" key="3">
    <source>
        <dbReference type="ARBA" id="ARBA00022516"/>
    </source>
</evidence>
<feature type="transmembrane region" description="Helical" evidence="12">
    <location>
        <begin position="47"/>
        <end position="67"/>
    </location>
</feature>
<evidence type="ECO:0000256" key="8">
    <source>
        <dbReference type="ARBA" id="ARBA00023136"/>
    </source>
</evidence>
<evidence type="ECO:0000256" key="1">
    <source>
        <dbReference type="ARBA" id="ARBA00004141"/>
    </source>
</evidence>
<keyword evidence="9" id="KW-0594">Phospholipid biosynthesis</keyword>
<comment type="subcellular location">
    <subcellularLocation>
        <location evidence="1">Membrane</location>
        <topology evidence="1">Multi-pass membrane protein</topology>
    </subcellularLocation>
</comment>
<evidence type="ECO:0000256" key="2">
    <source>
        <dbReference type="ARBA" id="ARBA00010441"/>
    </source>
</evidence>
<dbReference type="Proteomes" id="UP001058860">
    <property type="component" value="Chromosome"/>
</dbReference>
<keyword evidence="7" id="KW-0443">Lipid metabolism</keyword>
<evidence type="ECO:0000256" key="12">
    <source>
        <dbReference type="SAM" id="Phobius"/>
    </source>
</evidence>
<accession>A0ABY5PCP9</accession>